<comment type="similarity">
    <text evidence="2 6">Belongs to the nematode receptor-like protein srg family.</text>
</comment>
<dbReference type="Proteomes" id="UP000483820">
    <property type="component" value="Chromosome III"/>
</dbReference>
<feature type="transmembrane region" description="Helical" evidence="6">
    <location>
        <begin position="69"/>
        <end position="90"/>
    </location>
</feature>
<dbReference type="GO" id="GO:0004888">
    <property type="term" value="F:transmembrane signaling receptor activity"/>
    <property type="evidence" value="ECO:0007669"/>
    <property type="project" value="InterPro"/>
</dbReference>
<evidence type="ECO:0000256" key="5">
    <source>
        <dbReference type="ARBA" id="ARBA00023136"/>
    </source>
</evidence>
<keyword evidence="3 6" id="KW-0812">Transmembrane</keyword>
<feature type="transmembrane region" description="Helical" evidence="6">
    <location>
        <begin position="184"/>
        <end position="208"/>
    </location>
</feature>
<evidence type="ECO:0000256" key="6">
    <source>
        <dbReference type="RuleBase" id="RU280813"/>
    </source>
</evidence>
<dbReference type="KEGG" id="crq:GCK72_010767"/>
<dbReference type="GO" id="GO:0016020">
    <property type="term" value="C:membrane"/>
    <property type="evidence" value="ECO:0007669"/>
    <property type="project" value="UniProtKB-SubCell"/>
</dbReference>
<sequence length="488" mass="56920">MSLPSSSPISLITQLALFDRKCDSSYSSLAENLKYLIQLVYLLPSAILHARILWILVWKYRSIYLKQSFYVLFLMSCIACFILVVQDILFARVFQYFPQFCESLSEFVKTYPIFALIYYPLQQHLHCAQPIIQILLTVNRMSCVLIPWKYSQIWKKYMPYIISLVIFSPFLFIWNVIISPKIPVYTFGGFYIGYERIVIWSIFAFQVVRTSTSISYFLLPISWDILNVGTPIVMVMASSQLRKHVFGTFKRSRSNSRVDEGTVVTADVVTAFLLVLNSIFFTRPMMYIPQTCEFLLDFLQNHHILLDIYYPILSPSFSNTYPSSLHRKSCFLCTFPKKVVRHAYGGLFIIYVRYFGWARSVFFFAVLRGVSVILIVSFSVVTVIKMTKMKKRIKESERRLCWASVYLSLCYFTPAVTEYLYSRTTSALPNDHYLYGVTLISWDIQNIGSSYIMLLFNPPFRKHIFQIFKKNTSKEKPHHIKVTSLSHG</sequence>
<organism evidence="7 8">
    <name type="scientific">Caenorhabditis remanei</name>
    <name type="common">Caenorhabditis vulgaris</name>
    <dbReference type="NCBI Taxonomy" id="31234"/>
    <lineage>
        <taxon>Eukaryota</taxon>
        <taxon>Metazoa</taxon>
        <taxon>Ecdysozoa</taxon>
        <taxon>Nematoda</taxon>
        <taxon>Chromadorea</taxon>
        <taxon>Rhabditida</taxon>
        <taxon>Rhabditina</taxon>
        <taxon>Rhabditomorpha</taxon>
        <taxon>Rhabditoidea</taxon>
        <taxon>Rhabditidae</taxon>
        <taxon>Peloderinae</taxon>
        <taxon>Caenorhabditis</taxon>
    </lineage>
</organism>
<dbReference type="PANTHER" id="PTHR31627:SF13">
    <property type="entry name" value="SERPENTINE RECEPTOR CLASS GAMMA-1-RELATED"/>
    <property type="match status" value="1"/>
</dbReference>
<protein>
    <recommendedName>
        <fullName evidence="6">Serpentine receptor class gamma</fullName>
    </recommendedName>
</protein>
<feature type="transmembrane region" description="Helical" evidence="6">
    <location>
        <begin position="258"/>
        <end position="281"/>
    </location>
</feature>
<feature type="transmembrane region" description="Helical" evidence="6">
    <location>
        <begin position="35"/>
        <end position="57"/>
    </location>
</feature>
<dbReference type="AlphaFoldDB" id="A0A6A5H601"/>
<evidence type="ECO:0000256" key="4">
    <source>
        <dbReference type="ARBA" id="ARBA00022989"/>
    </source>
</evidence>
<feature type="transmembrane region" description="Helical" evidence="6">
    <location>
        <begin position="157"/>
        <end position="177"/>
    </location>
</feature>
<dbReference type="PRINTS" id="PR00698">
    <property type="entry name" value="TMPROTEINSRG"/>
</dbReference>
<dbReference type="Pfam" id="PF02118">
    <property type="entry name" value="Srg"/>
    <property type="match status" value="3"/>
</dbReference>
<dbReference type="PANTHER" id="PTHR31627">
    <property type="entry name" value="SERPENTINE RECEPTOR CLASS GAMMA-RELATED"/>
    <property type="match status" value="1"/>
</dbReference>
<feature type="transmembrane region" description="Helical" evidence="6">
    <location>
        <begin position="361"/>
        <end position="384"/>
    </location>
</feature>
<reference evidence="7 8" key="1">
    <citation type="submission" date="2019-12" db="EMBL/GenBank/DDBJ databases">
        <title>Chromosome-level assembly of the Caenorhabditis remanei genome.</title>
        <authorList>
            <person name="Teterina A.A."/>
            <person name="Willis J.H."/>
            <person name="Phillips P.C."/>
        </authorList>
    </citation>
    <scope>NUCLEOTIDE SEQUENCE [LARGE SCALE GENOMIC DNA]</scope>
    <source>
        <strain evidence="7 8">PX506</strain>
        <tissue evidence="7">Whole organism</tissue>
    </source>
</reference>
<dbReference type="GeneID" id="9811137"/>
<comment type="caution">
    <text evidence="6">Lacks conserved residue(s) required for the propagation of feature annotation.</text>
</comment>
<dbReference type="InterPro" id="IPR000609">
    <property type="entry name" value="7TM_GPCR_serpentine_rcpt_Srg"/>
</dbReference>
<keyword evidence="4 6" id="KW-1133">Transmembrane helix</keyword>
<accession>A0A6A5H601</accession>
<name>A0A6A5H601_CAERE</name>
<dbReference type="RefSeq" id="XP_053587602.1">
    <property type="nucleotide sequence ID" value="XM_053728025.1"/>
</dbReference>
<keyword evidence="5 6" id="KW-0472">Membrane</keyword>
<evidence type="ECO:0000256" key="3">
    <source>
        <dbReference type="ARBA" id="ARBA00022692"/>
    </source>
</evidence>
<gene>
    <name evidence="7" type="ORF">GCK72_010767</name>
</gene>
<evidence type="ECO:0000256" key="2">
    <source>
        <dbReference type="ARBA" id="ARBA00005692"/>
    </source>
</evidence>
<proteinExistence type="inferred from homology"/>
<dbReference type="GO" id="GO:0007606">
    <property type="term" value="P:sensory perception of chemical stimulus"/>
    <property type="evidence" value="ECO:0007669"/>
    <property type="project" value="UniProtKB-UniRule"/>
</dbReference>
<comment type="subcellular location">
    <subcellularLocation>
        <location evidence="1">Membrane</location>
        <topology evidence="1">Multi-pass membrane protein</topology>
    </subcellularLocation>
</comment>
<dbReference type="InterPro" id="IPR051119">
    <property type="entry name" value="Nematode_SR-like"/>
</dbReference>
<dbReference type="EMBL" id="WUAV01000003">
    <property type="protein sequence ID" value="KAF1762505.1"/>
    <property type="molecule type" value="Genomic_DNA"/>
</dbReference>
<dbReference type="CTD" id="9811137"/>
<comment type="caution">
    <text evidence="7">The sequence shown here is derived from an EMBL/GenBank/DDBJ whole genome shotgun (WGS) entry which is preliminary data.</text>
</comment>
<evidence type="ECO:0000256" key="1">
    <source>
        <dbReference type="ARBA" id="ARBA00004141"/>
    </source>
</evidence>
<evidence type="ECO:0000313" key="8">
    <source>
        <dbReference type="Proteomes" id="UP000483820"/>
    </source>
</evidence>
<evidence type="ECO:0000313" key="7">
    <source>
        <dbReference type="EMBL" id="KAF1762505.1"/>
    </source>
</evidence>